<dbReference type="Gene3D" id="3.40.50.720">
    <property type="entry name" value="NAD(P)-binding Rossmann-like Domain"/>
    <property type="match status" value="1"/>
</dbReference>
<keyword evidence="4" id="KW-1185">Reference proteome</keyword>
<dbReference type="AlphaFoldDB" id="A0A1E7KQ42"/>
<evidence type="ECO:0000313" key="4">
    <source>
        <dbReference type="Proteomes" id="UP000176101"/>
    </source>
</evidence>
<dbReference type="RefSeq" id="WP_070194595.1">
    <property type="nucleotide sequence ID" value="NZ_LJGU01000089.1"/>
</dbReference>
<reference evidence="3 4" key="1">
    <citation type="journal article" date="2016" name="Front. Microbiol.">
        <title>Comparative Genomics Analysis of Streptomyces Species Reveals Their Adaptation to the Marine Environment and Their Diversity at the Genomic Level.</title>
        <authorList>
            <person name="Tian X."/>
            <person name="Zhang Z."/>
            <person name="Yang T."/>
            <person name="Chen M."/>
            <person name="Li J."/>
            <person name="Chen F."/>
            <person name="Yang J."/>
            <person name="Li W."/>
            <person name="Zhang B."/>
            <person name="Zhang Z."/>
            <person name="Wu J."/>
            <person name="Zhang C."/>
            <person name="Long L."/>
            <person name="Xiao J."/>
        </authorList>
    </citation>
    <scope>NUCLEOTIDE SEQUENCE [LARGE SCALE GENOMIC DNA]</scope>
    <source>
        <strain evidence="3 4">SCSIO 02100</strain>
    </source>
</reference>
<sequence length="377" mass="42334">MTSSAGLAVAVVGLRFGEEFLPIYHRHPDVTRVGVCDTDPERLARVADRHGVRDRFDSLDEVLADERYAAVHLVSPVPRHARQTLQVLRSGRHCACAVPMATTLADLEEIIEAQRVAGTSYMMMETTLYGREYLYARALRDSGTLGRLSFLRGYHTQDLEGYPTYWWGFPPMHYATHALAPLLALADARATSVRCLGSGRLPERLIRDYDNVFPVETAQFRLDRDELAAEVTMSFFRTGRAYQEGFSVYGEHASFEWEQLRDEGPARFTVLERPPGRRGRPIDQQRVELPDHADLLPPEIRRFTRPGCYDPGTGQPYAVRGAHGGSHPHLVHEFVRSALEGRRSAIDTVRAARWTAPGICAHASAMREGEAQAVPHY</sequence>
<dbReference type="GO" id="GO:0000166">
    <property type="term" value="F:nucleotide binding"/>
    <property type="evidence" value="ECO:0007669"/>
    <property type="project" value="InterPro"/>
</dbReference>
<dbReference type="Pfam" id="PF01408">
    <property type="entry name" value="GFO_IDH_MocA"/>
    <property type="match status" value="1"/>
</dbReference>
<dbReference type="InterPro" id="IPR036291">
    <property type="entry name" value="NAD(P)-bd_dom_sf"/>
</dbReference>
<dbReference type="InterPro" id="IPR050463">
    <property type="entry name" value="Gfo/Idh/MocA_oxidrdct_glycsds"/>
</dbReference>
<name>A0A1E7KQ42_9ACTN</name>
<dbReference type="Gene3D" id="3.30.360.10">
    <property type="entry name" value="Dihydrodipicolinate Reductase, domain 2"/>
    <property type="match status" value="1"/>
</dbReference>
<dbReference type="PATRIC" id="fig|1075402.3.peg.155"/>
<comment type="caution">
    <text evidence="3">The sequence shown here is derived from an EMBL/GenBank/DDBJ whole genome shotgun (WGS) entry which is preliminary data.</text>
</comment>
<evidence type="ECO:0000256" key="1">
    <source>
        <dbReference type="ARBA" id="ARBA00023002"/>
    </source>
</evidence>
<gene>
    <name evidence="3" type="ORF">AN216_00765</name>
</gene>
<dbReference type="STRING" id="1075402.AN216_00765"/>
<accession>A0A1E7KQ42</accession>
<organism evidence="3 4">
    <name type="scientific">Streptomyces oceani</name>
    <dbReference type="NCBI Taxonomy" id="1075402"/>
    <lineage>
        <taxon>Bacteria</taxon>
        <taxon>Bacillati</taxon>
        <taxon>Actinomycetota</taxon>
        <taxon>Actinomycetes</taxon>
        <taxon>Kitasatosporales</taxon>
        <taxon>Streptomycetaceae</taxon>
        <taxon>Streptomyces</taxon>
    </lineage>
</organism>
<dbReference type="Proteomes" id="UP000176101">
    <property type="component" value="Unassembled WGS sequence"/>
</dbReference>
<dbReference type="PANTHER" id="PTHR43818:SF11">
    <property type="entry name" value="BCDNA.GH03377"/>
    <property type="match status" value="1"/>
</dbReference>
<dbReference type="OrthoDB" id="103047at2"/>
<feature type="domain" description="Gfo/Idh/MocA-like oxidoreductase N-terminal" evidence="2">
    <location>
        <begin position="8"/>
        <end position="122"/>
    </location>
</feature>
<dbReference type="InterPro" id="IPR000683">
    <property type="entry name" value="Gfo/Idh/MocA-like_OxRdtase_N"/>
</dbReference>
<dbReference type="PANTHER" id="PTHR43818">
    <property type="entry name" value="BCDNA.GH03377"/>
    <property type="match status" value="1"/>
</dbReference>
<dbReference type="GO" id="GO:0016491">
    <property type="term" value="F:oxidoreductase activity"/>
    <property type="evidence" value="ECO:0007669"/>
    <property type="project" value="UniProtKB-KW"/>
</dbReference>
<dbReference type="SUPFAM" id="SSF51735">
    <property type="entry name" value="NAD(P)-binding Rossmann-fold domains"/>
    <property type="match status" value="1"/>
</dbReference>
<dbReference type="SUPFAM" id="SSF55347">
    <property type="entry name" value="Glyceraldehyde-3-phosphate dehydrogenase-like, C-terminal domain"/>
    <property type="match status" value="1"/>
</dbReference>
<evidence type="ECO:0000259" key="2">
    <source>
        <dbReference type="Pfam" id="PF01408"/>
    </source>
</evidence>
<evidence type="ECO:0000313" key="3">
    <source>
        <dbReference type="EMBL" id="OEV06036.1"/>
    </source>
</evidence>
<keyword evidence="1" id="KW-0560">Oxidoreductase</keyword>
<proteinExistence type="predicted"/>
<dbReference type="EMBL" id="LJGU01000089">
    <property type="protein sequence ID" value="OEV06036.1"/>
    <property type="molecule type" value="Genomic_DNA"/>
</dbReference>
<protein>
    <submittedName>
        <fullName evidence="3">Oxidoreductase</fullName>
    </submittedName>
</protein>